<dbReference type="Proteomes" id="UP000266723">
    <property type="component" value="Unassembled WGS sequence"/>
</dbReference>
<evidence type="ECO:0000313" key="1">
    <source>
        <dbReference type="EMBL" id="KAF3533450.1"/>
    </source>
</evidence>
<reference evidence="1 2" key="1">
    <citation type="journal article" date="2020" name="BMC Genomics">
        <title>Intraspecific diversification of the crop wild relative Brassica cretica Lam. using demographic model selection.</title>
        <authorList>
            <person name="Kioukis A."/>
            <person name="Michalopoulou V.A."/>
            <person name="Briers L."/>
            <person name="Pirintsos S."/>
            <person name="Studholme D.J."/>
            <person name="Pavlidis P."/>
            <person name="Sarris P.F."/>
        </authorList>
    </citation>
    <scope>NUCLEOTIDE SEQUENCE [LARGE SCALE GENOMIC DNA]</scope>
    <source>
        <strain evidence="2">cv. PFS-1207/04</strain>
    </source>
</reference>
<proteinExistence type="predicted"/>
<gene>
    <name evidence="1" type="ORF">DY000_02041382</name>
</gene>
<name>A0ABQ7BNI0_BRACR</name>
<keyword evidence="2" id="KW-1185">Reference proteome</keyword>
<protein>
    <submittedName>
        <fullName evidence="1">Uncharacterized protein</fullName>
    </submittedName>
</protein>
<evidence type="ECO:0000313" key="2">
    <source>
        <dbReference type="Proteomes" id="UP000266723"/>
    </source>
</evidence>
<organism evidence="1 2">
    <name type="scientific">Brassica cretica</name>
    <name type="common">Mustard</name>
    <dbReference type="NCBI Taxonomy" id="69181"/>
    <lineage>
        <taxon>Eukaryota</taxon>
        <taxon>Viridiplantae</taxon>
        <taxon>Streptophyta</taxon>
        <taxon>Embryophyta</taxon>
        <taxon>Tracheophyta</taxon>
        <taxon>Spermatophyta</taxon>
        <taxon>Magnoliopsida</taxon>
        <taxon>eudicotyledons</taxon>
        <taxon>Gunneridae</taxon>
        <taxon>Pentapetalae</taxon>
        <taxon>rosids</taxon>
        <taxon>malvids</taxon>
        <taxon>Brassicales</taxon>
        <taxon>Brassicaceae</taxon>
        <taxon>Brassiceae</taxon>
        <taxon>Brassica</taxon>
    </lineage>
</organism>
<sequence>MLAVQVTVFHIWKQRDNYLHNDISLPLSTIVKLIDREVRNAITGRKVRKRFDCLRFFLTPFSFKLRRKNSNNRL</sequence>
<dbReference type="EMBL" id="QGKV02001507">
    <property type="protein sequence ID" value="KAF3533450.1"/>
    <property type="molecule type" value="Genomic_DNA"/>
</dbReference>
<comment type="caution">
    <text evidence="1">The sequence shown here is derived from an EMBL/GenBank/DDBJ whole genome shotgun (WGS) entry which is preliminary data.</text>
</comment>
<accession>A0ABQ7BNI0</accession>